<dbReference type="InterPro" id="IPR017853">
    <property type="entry name" value="GH"/>
</dbReference>
<keyword evidence="4" id="KW-1185">Reference proteome</keyword>
<keyword evidence="3" id="KW-0378">Hydrolase</keyword>
<evidence type="ECO:0000256" key="1">
    <source>
        <dbReference type="SAM" id="SignalP"/>
    </source>
</evidence>
<evidence type="ECO:0000259" key="2">
    <source>
        <dbReference type="Pfam" id="PF17992"/>
    </source>
</evidence>
<organism evidence="3 4">
    <name type="scientific">Echinimonas agarilytica</name>
    <dbReference type="NCBI Taxonomy" id="1215918"/>
    <lineage>
        <taxon>Bacteria</taxon>
        <taxon>Pseudomonadati</taxon>
        <taxon>Pseudomonadota</taxon>
        <taxon>Gammaproteobacteria</taxon>
        <taxon>Alteromonadales</taxon>
        <taxon>Echinimonadaceae</taxon>
        <taxon>Echinimonas</taxon>
    </lineage>
</organism>
<dbReference type="PROSITE" id="PS51257">
    <property type="entry name" value="PROKAR_LIPOPROTEIN"/>
    <property type="match status" value="1"/>
</dbReference>
<sequence length="784" mass="88830">MNSKLSKTWHSKSILAASIAIALVACSDSSTTQDNTAVPASNADAFQPEQTLVTLVDFESPTQQGWLSSNEAKTALKHITDNTYVSVDFLSKFNMPTLVVAPEEPWAFDQFENYNFAFDAENTGDTSIQLYLNVENPKGKAQSRSISLAAGFKGTVYFPLKGVEAETEIGLWGDAPPWQTQDKLMIWRSWRSDNVNLDQVAALKFFTIGNLDDTQVALDNIRLRKNPETRSDWMKGVIDEFGQNAKIQSPLKIDSVEQLKAAANAELKQLDNSKGMPNRSQYGGYTAGPKLNATGYFRTEKVDGKWWMVDPEGHVFFSHGPANVRMANMSTLTGVDFKDDSVRVVHDDELTPEDSMGIVSVSDDVRSTRYVTSDIRHQMFNWLPAYDDELAEHYSYRRSTHKGAIAHGETYSFYRANLERRYGQTSPESYIKKWEDVTIQRMHEWGFTSFGNWVDPAFYQAQQVPYFANGWIIGNYKTLSGYKNHWGLMPDPYDPVFEQRAIATIDAIAKDVENSPWCAGIFIDNEKSWGERSGTVEERYGVILDALSKDSEQSPAKQAFTEHLQQKYTDIDQINAAWLREFESWEDVARSIQFDQYSAALEVDLSRMLEMLGEQYFKVVHGTLAEVMPNHLYMGARMANWGMPDEIIKASLKYSDVLSFNIYEEGMQDHFWKFLEDVDLPVVIGEFHIGTTVDTGMFNPGIVHAADPSDRAQMYKDYMQSVLNKPYMVGAHWFQYIDEPISGRAFDGENANIGFVTVTDIPYPQLIDAVKDVTSTMYQKRLAN</sequence>
<dbReference type="EMBL" id="JAMQGP010000003">
    <property type="protein sequence ID" value="MCM2679982.1"/>
    <property type="molecule type" value="Genomic_DNA"/>
</dbReference>
<dbReference type="RefSeq" id="WP_251261391.1">
    <property type="nucleotide sequence ID" value="NZ_JAMQGP010000003.1"/>
</dbReference>
<dbReference type="AlphaFoldDB" id="A0AA41W7A7"/>
<dbReference type="EC" id="3.2.1.23" evidence="3"/>
<evidence type="ECO:0000313" key="4">
    <source>
        <dbReference type="Proteomes" id="UP001165393"/>
    </source>
</evidence>
<dbReference type="GO" id="GO:0004565">
    <property type="term" value="F:beta-galactosidase activity"/>
    <property type="evidence" value="ECO:0007669"/>
    <property type="project" value="UniProtKB-EC"/>
</dbReference>
<feature type="signal peptide" evidence="1">
    <location>
        <begin position="1"/>
        <end position="27"/>
    </location>
</feature>
<gene>
    <name evidence="3" type="ORF">NAF29_09920</name>
</gene>
<dbReference type="InterPro" id="IPR040669">
    <property type="entry name" value="Agarase_CBM"/>
</dbReference>
<keyword evidence="1" id="KW-0732">Signal</keyword>
<feature type="chain" id="PRO_5041297673" evidence="1">
    <location>
        <begin position="28"/>
        <end position="784"/>
    </location>
</feature>
<dbReference type="Gene3D" id="3.20.20.80">
    <property type="entry name" value="Glycosidases"/>
    <property type="match status" value="1"/>
</dbReference>
<protein>
    <submittedName>
        <fullName evidence="3">Beta-galactosidase</fullName>
        <ecNumber evidence="3">3.2.1.23</ecNumber>
    </submittedName>
</protein>
<accession>A0AA41W7A7</accession>
<proteinExistence type="predicted"/>
<keyword evidence="3" id="KW-0326">Glycosidase</keyword>
<evidence type="ECO:0000313" key="3">
    <source>
        <dbReference type="EMBL" id="MCM2679982.1"/>
    </source>
</evidence>
<comment type="caution">
    <text evidence="3">The sequence shown here is derived from an EMBL/GenBank/DDBJ whole genome shotgun (WGS) entry which is preliminary data.</text>
</comment>
<name>A0AA41W7A7_9GAMM</name>
<dbReference type="SUPFAM" id="SSF51445">
    <property type="entry name" value="(Trans)glycosidases"/>
    <property type="match status" value="1"/>
</dbReference>
<dbReference type="Gene3D" id="2.60.120.430">
    <property type="entry name" value="Galactose-binding lectin"/>
    <property type="match status" value="1"/>
</dbReference>
<reference evidence="3 4" key="1">
    <citation type="journal article" date="2013" name="Antonie Van Leeuwenhoek">
        <title>Echinimonas agarilytica gen. nov., sp. nov., a new gammaproteobacterium isolated from the sea urchin Strongylocentrotus intermedius.</title>
        <authorList>
            <person name="Nedashkovskaya O.I."/>
            <person name="Stenkova A.M."/>
            <person name="Zhukova N.V."/>
            <person name="Van Trappen S."/>
            <person name="Lee J.S."/>
            <person name="Kim S.B."/>
        </authorList>
    </citation>
    <scope>NUCLEOTIDE SEQUENCE [LARGE SCALE GENOMIC DNA]</scope>
    <source>
        <strain evidence="3 4">KMM 6351</strain>
    </source>
</reference>
<dbReference type="Proteomes" id="UP001165393">
    <property type="component" value="Unassembled WGS sequence"/>
</dbReference>
<dbReference type="Pfam" id="PF17992">
    <property type="entry name" value="Agarase_CBM"/>
    <property type="match status" value="1"/>
</dbReference>
<feature type="domain" description="Agarase CBM-like" evidence="2">
    <location>
        <begin position="57"/>
        <end position="233"/>
    </location>
</feature>